<evidence type="ECO:0000256" key="1">
    <source>
        <dbReference type="SAM" id="MobiDB-lite"/>
    </source>
</evidence>
<keyword evidence="3" id="KW-1185">Reference proteome</keyword>
<comment type="caution">
    <text evidence="2">The sequence shown here is derived from an EMBL/GenBank/DDBJ whole genome shotgun (WGS) entry which is preliminary data.</text>
</comment>
<name>A0ABR1CHY3_NECAM</name>
<gene>
    <name evidence="2" type="primary">Necator_chrII.g8049</name>
    <name evidence="2" type="ORF">RB195_020255</name>
</gene>
<reference evidence="2 3" key="1">
    <citation type="submission" date="2023-08" db="EMBL/GenBank/DDBJ databases">
        <title>A Necator americanus chromosomal reference genome.</title>
        <authorList>
            <person name="Ilik V."/>
            <person name="Petrzelkova K.J."/>
            <person name="Pardy F."/>
            <person name="Fuh T."/>
            <person name="Niatou-Singa F.S."/>
            <person name="Gouil Q."/>
            <person name="Baker L."/>
            <person name="Ritchie M.E."/>
            <person name="Jex A.R."/>
            <person name="Gazzola D."/>
            <person name="Li H."/>
            <person name="Toshio Fujiwara R."/>
            <person name="Zhan B."/>
            <person name="Aroian R.V."/>
            <person name="Pafco B."/>
            <person name="Schwarz E.M."/>
        </authorList>
    </citation>
    <scope>NUCLEOTIDE SEQUENCE [LARGE SCALE GENOMIC DNA]</scope>
    <source>
        <strain evidence="2 3">Aroian</strain>
        <tissue evidence="2">Whole animal</tissue>
    </source>
</reference>
<sequence length="94" mass="10872">MKDDLTPELGKRRRPAWGAYKSIEDVVKKTRSTRRTLAAGHPPSKDTWDDAVDVNYRDTRSRPEDTSMGPTHWLDVRLALLAQRKLLALHDAYW</sequence>
<evidence type="ECO:0000313" key="3">
    <source>
        <dbReference type="Proteomes" id="UP001303046"/>
    </source>
</evidence>
<dbReference type="Proteomes" id="UP001303046">
    <property type="component" value="Unassembled WGS sequence"/>
</dbReference>
<protein>
    <submittedName>
        <fullName evidence="2">Uncharacterized protein</fullName>
    </submittedName>
</protein>
<dbReference type="EMBL" id="JAVFWL010000002">
    <property type="protein sequence ID" value="KAK6738043.1"/>
    <property type="molecule type" value="Genomic_DNA"/>
</dbReference>
<feature type="region of interest" description="Disordered" evidence="1">
    <location>
        <begin position="31"/>
        <end position="50"/>
    </location>
</feature>
<accession>A0ABR1CHY3</accession>
<proteinExistence type="predicted"/>
<evidence type="ECO:0000313" key="2">
    <source>
        <dbReference type="EMBL" id="KAK6738043.1"/>
    </source>
</evidence>
<organism evidence="2 3">
    <name type="scientific">Necator americanus</name>
    <name type="common">Human hookworm</name>
    <dbReference type="NCBI Taxonomy" id="51031"/>
    <lineage>
        <taxon>Eukaryota</taxon>
        <taxon>Metazoa</taxon>
        <taxon>Ecdysozoa</taxon>
        <taxon>Nematoda</taxon>
        <taxon>Chromadorea</taxon>
        <taxon>Rhabditida</taxon>
        <taxon>Rhabditina</taxon>
        <taxon>Rhabditomorpha</taxon>
        <taxon>Strongyloidea</taxon>
        <taxon>Ancylostomatidae</taxon>
        <taxon>Bunostominae</taxon>
        <taxon>Necator</taxon>
    </lineage>
</organism>